<dbReference type="Proteomes" id="UP000722485">
    <property type="component" value="Unassembled WGS sequence"/>
</dbReference>
<dbReference type="Pfam" id="PF23155">
    <property type="entry name" value="DUF7053"/>
    <property type="match status" value="1"/>
</dbReference>
<name>A0A9P5LER5_9HYPO</name>
<dbReference type="OrthoDB" id="4276610at2759"/>
<organism evidence="3 4">
    <name type="scientific">Cylindrodendrum hubeiense</name>
    <dbReference type="NCBI Taxonomy" id="595255"/>
    <lineage>
        <taxon>Eukaryota</taxon>
        <taxon>Fungi</taxon>
        <taxon>Dikarya</taxon>
        <taxon>Ascomycota</taxon>
        <taxon>Pezizomycotina</taxon>
        <taxon>Sordariomycetes</taxon>
        <taxon>Hypocreomycetidae</taxon>
        <taxon>Hypocreales</taxon>
        <taxon>Nectriaceae</taxon>
        <taxon>Cylindrodendrum</taxon>
    </lineage>
</organism>
<protein>
    <recommendedName>
        <fullName evidence="2">DUF7053 domain-containing protein</fullName>
    </recommendedName>
</protein>
<dbReference type="EMBL" id="JAANBB010000020">
    <property type="protein sequence ID" value="KAF7555494.1"/>
    <property type="molecule type" value="Genomic_DNA"/>
</dbReference>
<feature type="domain" description="DUF7053" evidence="2">
    <location>
        <begin position="3"/>
        <end position="181"/>
    </location>
</feature>
<feature type="compositionally biased region" description="Low complexity" evidence="1">
    <location>
        <begin position="121"/>
        <end position="139"/>
    </location>
</feature>
<dbReference type="PANTHER" id="PTHR38117:SF1">
    <property type="entry name" value="DUF3074 DOMAIN-CONTAINING PROTEIN"/>
    <property type="match status" value="1"/>
</dbReference>
<evidence type="ECO:0000313" key="3">
    <source>
        <dbReference type="EMBL" id="KAF7555494.1"/>
    </source>
</evidence>
<feature type="region of interest" description="Disordered" evidence="1">
    <location>
        <begin position="121"/>
        <end position="140"/>
    </location>
</feature>
<evidence type="ECO:0000313" key="4">
    <source>
        <dbReference type="Proteomes" id="UP000722485"/>
    </source>
</evidence>
<sequence length="192" mass="21660">MRSQHYTIVAIPIPINLPPQVVVAFIQTYVPTLRLNDHVAGFEEIPADPSCIANDPFFGPWDDTVRSFQVHEITRLLPGVSRETRWPVVFQSFPDGISSRANANAGILVWARWTVRRRDVASPASPASPETATSSPATEVGEEWELYEEVLTDANTMLMRFTARSVDRIHNQITQRLVDEVCKSYFDGTLYQ</sequence>
<evidence type="ECO:0000259" key="2">
    <source>
        <dbReference type="Pfam" id="PF23155"/>
    </source>
</evidence>
<dbReference type="PANTHER" id="PTHR38117">
    <property type="entry name" value="NACHT AND WD40 DOMAIN PROTEIN"/>
    <property type="match status" value="1"/>
</dbReference>
<dbReference type="AlphaFoldDB" id="A0A9P5LER5"/>
<accession>A0A9P5LER5</accession>
<reference evidence="3" key="1">
    <citation type="submission" date="2020-03" db="EMBL/GenBank/DDBJ databases">
        <title>Draft Genome Sequence of Cylindrodendrum hubeiense.</title>
        <authorList>
            <person name="Buettner E."/>
            <person name="Kellner H."/>
        </authorList>
    </citation>
    <scope>NUCLEOTIDE SEQUENCE</scope>
    <source>
        <strain evidence="3">IHI 201604</strain>
    </source>
</reference>
<keyword evidence="4" id="KW-1185">Reference proteome</keyword>
<comment type="caution">
    <text evidence="3">The sequence shown here is derived from an EMBL/GenBank/DDBJ whole genome shotgun (WGS) entry which is preliminary data.</text>
</comment>
<gene>
    <name evidence="3" type="ORF">G7Z17_g2116</name>
</gene>
<evidence type="ECO:0000256" key="1">
    <source>
        <dbReference type="SAM" id="MobiDB-lite"/>
    </source>
</evidence>
<proteinExistence type="predicted"/>
<dbReference type="InterPro" id="IPR055481">
    <property type="entry name" value="DUF7053"/>
</dbReference>